<evidence type="ECO:0000256" key="4">
    <source>
        <dbReference type="ARBA" id="ARBA00022475"/>
    </source>
</evidence>
<dbReference type="InterPro" id="IPR000515">
    <property type="entry name" value="MetI-like"/>
</dbReference>
<dbReference type="GO" id="GO:0022857">
    <property type="term" value="F:transmembrane transporter activity"/>
    <property type="evidence" value="ECO:0007669"/>
    <property type="project" value="InterPro"/>
</dbReference>
<dbReference type="Proteomes" id="UP000317344">
    <property type="component" value="Chromosome"/>
</dbReference>
<organism evidence="11 12">
    <name type="scientific">Tomitella fengzijianii</name>
    <dbReference type="NCBI Taxonomy" id="2597660"/>
    <lineage>
        <taxon>Bacteria</taxon>
        <taxon>Bacillati</taxon>
        <taxon>Actinomycetota</taxon>
        <taxon>Actinomycetes</taxon>
        <taxon>Mycobacteriales</taxon>
        <taxon>Tomitella</taxon>
    </lineage>
</organism>
<evidence type="ECO:0000256" key="5">
    <source>
        <dbReference type="ARBA" id="ARBA00022692"/>
    </source>
</evidence>
<dbReference type="Gene3D" id="1.10.3720.10">
    <property type="entry name" value="MetI-like"/>
    <property type="match status" value="1"/>
</dbReference>
<comment type="subcellular location">
    <subcellularLocation>
        <location evidence="1 9">Cell membrane</location>
        <topology evidence="1 9">Multi-pass membrane protein</topology>
    </subcellularLocation>
</comment>
<feature type="transmembrane region" description="Helical" evidence="9">
    <location>
        <begin position="43"/>
        <end position="65"/>
    </location>
</feature>
<proteinExistence type="inferred from homology"/>
<keyword evidence="6" id="KW-0029">Amino-acid transport</keyword>
<evidence type="ECO:0000256" key="8">
    <source>
        <dbReference type="ARBA" id="ARBA00023136"/>
    </source>
</evidence>
<dbReference type="PROSITE" id="PS50928">
    <property type="entry name" value="ABC_TM1"/>
    <property type="match status" value="1"/>
</dbReference>
<feature type="transmembrane region" description="Helical" evidence="9">
    <location>
        <begin position="12"/>
        <end position="31"/>
    </location>
</feature>
<keyword evidence="3 9" id="KW-0813">Transport</keyword>
<evidence type="ECO:0000313" key="12">
    <source>
        <dbReference type="Proteomes" id="UP000317344"/>
    </source>
</evidence>
<dbReference type="InterPro" id="IPR035906">
    <property type="entry name" value="MetI-like_sf"/>
</dbReference>
<reference evidence="11 12" key="2">
    <citation type="submission" date="2019-07" db="EMBL/GenBank/DDBJ databases">
        <authorList>
            <person name="Huang Y."/>
        </authorList>
    </citation>
    <scope>NUCLEOTIDE SEQUENCE [LARGE SCALE GENOMIC DNA]</scope>
    <source>
        <strain evidence="11 12">HY188</strain>
    </source>
</reference>
<dbReference type="Pfam" id="PF00528">
    <property type="entry name" value="BPD_transp_1"/>
    <property type="match status" value="1"/>
</dbReference>
<evidence type="ECO:0000256" key="7">
    <source>
        <dbReference type="ARBA" id="ARBA00022989"/>
    </source>
</evidence>
<evidence type="ECO:0000256" key="2">
    <source>
        <dbReference type="ARBA" id="ARBA00010072"/>
    </source>
</evidence>
<evidence type="ECO:0000259" key="10">
    <source>
        <dbReference type="PROSITE" id="PS50928"/>
    </source>
</evidence>
<dbReference type="CDD" id="cd06261">
    <property type="entry name" value="TM_PBP2"/>
    <property type="match status" value="1"/>
</dbReference>
<dbReference type="KEGG" id="toy:FO059_10290"/>
<evidence type="ECO:0000256" key="9">
    <source>
        <dbReference type="RuleBase" id="RU363032"/>
    </source>
</evidence>
<keyword evidence="12" id="KW-1185">Reference proteome</keyword>
<dbReference type="InterPro" id="IPR010065">
    <property type="entry name" value="AA_ABC_transptr_permease_3TM"/>
</dbReference>
<feature type="domain" description="ABC transmembrane type-1" evidence="10">
    <location>
        <begin position="5"/>
        <end position="206"/>
    </location>
</feature>
<evidence type="ECO:0000256" key="6">
    <source>
        <dbReference type="ARBA" id="ARBA00022970"/>
    </source>
</evidence>
<reference evidence="11 12" key="1">
    <citation type="submission" date="2019-07" db="EMBL/GenBank/DDBJ databases">
        <title>Tomitella cavernea sp. nov., an actinomycete isolated from soil.</title>
        <authorList>
            <person name="Cheng J."/>
        </authorList>
    </citation>
    <scope>NUCLEOTIDE SEQUENCE [LARGE SCALE GENOMIC DNA]</scope>
    <source>
        <strain evidence="11 12">HY188</strain>
    </source>
</reference>
<feature type="transmembrane region" description="Helical" evidence="9">
    <location>
        <begin position="85"/>
        <end position="102"/>
    </location>
</feature>
<gene>
    <name evidence="11" type="ORF">FO059_10290</name>
</gene>
<dbReference type="OrthoDB" id="3181282at2"/>
<dbReference type="SUPFAM" id="SSF161098">
    <property type="entry name" value="MetI-like"/>
    <property type="match status" value="1"/>
</dbReference>
<evidence type="ECO:0000256" key="3">
    <source>
        <dbReference type="ARBA" id="ARBA00022448"/>
    </source>
</evidence>
<keyword evidence="5 9" id="KW-0812">Transmembrane</keyword>
<dbReference type="NCBIfam" id="TIGR01726">
    <property type="entry name" value="HEQRo_perm_3TM"/>
    <property type="match status" value="1"/>
</dbReference>
<keyword evidence="8 9" id="KW-0472">Membrane</keyword>
<feature type="transmembrane region" description="Helical" evidence="9">
    <location>
        <begin position="150"/>
        <end position="172"/>
    </location>
</feature>
<keyword evidence="7 9" id="KW-1133">Transmembrane helix</keyword>
<keyword evidence="4" id="KW-1003">Cell membrane</keyword>
<dbReference type="AlphaFoldDB" id="A0A516X842"/>
<dbReference type="GO" id="GO:0043190">
    <property type="term" value="C:ATP-binding cassette (ABC) transporter complex"/>
    <property type="evidence" value="ECO:0007669"/>
    <property type="project" value="InterPro"/>
</dbReference>
<comment type="similarity">
    <text evidence="2">Belongs to the binding-protein-dependent transport system permease family. HisMQ subfamily.</text>
</comment>
<dbReference type="InterPro" id="IPR043429">
    <property type="entry name" value="ArtM/GltK/GlnP/TcyL/YhdX-like"/>
</dbReference>
<dbReference type="PANTHER" id="PTHR30614">
    <property type="entry name" value="MEMBRANE COMPONENT OF AMINO ACID ABC TRANSPORTER"/>
    <property type="match status" value="1"/>
</dbReference>
<feature type="transmembrane region" description="Helical" evidence="9">
    <location>
        <begin position="184"/>
        <end position="209"/>
    </location>
</feature>
<sequence>MLDAFWVTIRLTFWSAIGATVWGTILAGMRVSPVPVLRFFGTWYVNLFRNTPLTLIIVFCSVGLYQNLGIHFTSESSPTFIRDNGFWLSVLGFVLYTSAFVCESLRSGINTVPIGQAEAARSLGLGFRQTLTLVVLPQAFRSVIAPLGSVLIALVKNTTIASAIGVAEAALLMKEMIENESDQLFSVFGIFAIGFMILTLPIGFAFGYASKKLAVKR</sequence>
<evidence type="ECO:0000313" key="11">
    <source>
        <dbReference type="EMBL" id="QDQ99239.1"/>
    </source>
</evidence>
<accession>A0A516X842</accession>
<dbReference type="GO" id="GO:0006865">
    <property type="term" value="P:amino acid transport"/>
    <property type="evidence" value="ECO:0007669"/>
    <property type="project" value="UniProtKB-KW"/>
</dbReference>
<dbReference type="PANTHER" id="PTHR30614:SF37">
    <property type="entry name" value="AMINO-ACID ABC TRANSPORTER PERMEASE PROTEIN YHDX-RELATED"/>
    <property type="match status" value="1"/>
</dbReference>
<evidence type="ECO:0000256" key="1">
    <source>
        <dbReference type="ARBA" id="ARBA00004651"/>
    </source>
</evidence>
<protein>
    <submittedName>
        <fullName evidence="11">Amino acid ABC transporter permease</fullName>
    </submittedName>
</protein>
<dbReference type="EMBL" id="CP041765">
    <property type="protein sequence ID" value="QDQ99239.1"/>
    <property type="molecule type" value="Genomic_DNA"/>
</dbReference>
<name>A0A516X842_9ACTN</name>